<feature type="compositionally biased region" description="Basic and acidic residues" evidence="1">
    <location>
        <begin position="356"/>
        <end position="369"/>
    </location>
</feature>
<dbReference type="Pfam" id="PF14383">
    <property type="entry name" value="VARLMGL"/>
    <property type="match status" value="1"/>
</dbReference>
<dbReference type="InterPro" id="IPR025486">
    <property type="entry name" value="DUF4378"/>
</dbReference>
<accession>A0A2U1LMA7</accession>
<evidence type="ECO:0000259" key="3">
    <source>
        <dbReference type="Pfam" id="PF14383"/>
    </source>
</evidence>
<protein>
    <submittedName>
        <fullName evidence="4">DUF3741-associated sequence motif protein</fullName>
    </submittedName>
</protein>
<proteinExistence type="predicted"/>
<keyword evidence="5" id="KW-1185">Reference proteome</keyword>
<sequence length="685" mass="76976">MKVEKQILSGEGGRPVAGFRHLFDWNAKSRKKLLAKNLSEQLKQKTSSNTNMPITRHQPVIENYTAGSLILKSCASSLIDEDDYSKAPGVVARLMGLDSFPISNLSDTKSKSTRFIDTRSMHNSSPPCVKKSPELEHKDHHQIDQKHKVIEKFQMESLPPKSARSVPITHQKLLSPMKRSRLVPLNDPTCIMEAASTIPLARSSSVHVPVSARKPYSRRPVESKVSSRRVVESNAARSLKGQSMNKSWDGCLERKPFLEEGKRSVSLAIQAKVNVKKRDSLSGESTSGQQNRQKDTLKKPSTKNVLKQNNQKQNYITDRGTSAAKSSMPVINRQCKKPVSETSKIPVNKAINRQKRSPEDMKNKVHDKSNISGNAVKSNGSDVISFTFTSPISRSTEKKNLFLAENHGKHALINFIGNRNSLSLAPKGDSSSTLMNKKLNKNVSYVMGGDPLSTLLDKKLKNNVSLAPGGEFLGTLLEQNLRELAAMSSTSVSMFQDTRNVDRIRPIFLAENCVPGTKGCLRKSTMMEVESESESSYVKDLLFNIESMFEDFTLNRTSKIVNPRLFDKLEAQKPVLENNRKPKLRRKLVFDCVSECVDSRCRVWLRGVAVVTRKERLVEDVCNQILKWQQMKDCMVEELVYKDMSDDPHKTWLDYDVEAFELGVEIEKRLLSDLIGEALVDMMVL</sequence>
<evidence type="ECO:0000256" key="1">
    <source>
        <dbReference type="SAM" id="MobiDB-lite"/>
    </source>
</evidence>
<dbReference type="OrthoDB" id="765769at2759"/>
<comment type="caution">
    <text evidence="4">The sequence shown here is derived from an EMBL/GenBank/DDBJ whole genome shotgun (WGS) entry which is preliminary data.</text>
</comment>
<feature type="domain" description="DUF3741" evidence="3">
    <location>
        <begin position="76"/>
        <end position="104"/>
    </location>
</feature>
<name>A0A2U1LMA7_ARTAN</name>
<dbReference type="Pfam" id="PF14309">
    <property type="entry name" value="DUF4378"/>
    <property type="match status" value="1"/>
</dbReference>
<feature type="domain" description="DUF4378" evidence="2">
    <location>
        <begin position="535"/>
        <end position="677"/>
    </location>
</feature>
<organism evidence="4 5">
    <name type="scientific">Artemisia annua</name>
    <name type="common">Sweet wormwood</name>
    <dbReference type="NCBI Taxonomy" id="35608"/>
    <lineage>
        <taxon>Eukaryota</taxon>
        <taxon>Viridiplantae</taxon>
        <taxon>Streptophyta</taxon>
        <taxon>Embryophyta</taxon>
        <taxon>Tracheophyta</taxon>
        <taxon>Spermatophyta</taxon>
        <taxon>Magnoliopsida</taxon>
        <taxon>eudicotyledons</taxon>
        <taxon>Gunneridae</taxon>
        <taxon>Pentapetalae</taxon>
        <taxon>asterids</taxon>
        <taxon>campanulids</taxon>
        <taxon>Asterales</taxon>
        <taxon>Asteraceae</taxon>
        <taxon>Asteroideae</taxon>
        <taxon>Anthemideae</taxon>
        <taxon>Artemisiinae</taxon>
        <taxon>Artemisia</taxon>
    </lineage>
</organism>
<reference evidence="4 5" key="1">
    <citation type="journal article" date="2018" name="Mol. Plant">
        <title>The genome of Artemisia annua provides insight into the evolution of Asteraceae family and artemisinin biosynthesis.</title>
        <authorList>
            <person name="Shen Q."/>
            <person name="Zhang L."/>
            <person name="Liao Z."/>
            <person name="Wang S."/>
            <person name="Yan T."/>
            <person name="Shi P."/>
            <person name="Liu M."/>
            <person name="Fu X."/>
            <person name="Pan Q."/>
            <person name="Wang Y."/>
            <person name="Lv Z."/>
            <person name="Lu X."/>
            <person name="Zhang F."/>
            <person name="Jiang W."/>
            <person name="Ma Y."/>
            <person name="Chen M."/>
            <person name="Hao X."/>
            <person name="Li L."/>
            <person name="Tang Y."/>
            <person name="Lv G."/>
            <person name="Zhou Y."/>
            <person name="Sun X."/>
            <person name="Brodelius P.E."/>
            <person name="Rose J.K.C."/>
            <person name="Tang K."/>
        </authorList>
    </citation>
    <scope>NUCLEOTIDE SEQUENCE [LARGE SCALE GENOMIC DNA]</scope>
    <source>
        <strain evidence="5">cv. Huhao1</strain>
        <tissue evidence="4">Leaf</tissue>
    </source>
</reference>
<evidence type="ECO:0000259" key="2">
    <source>
        <dbReference type="Pfam" id="PF14309"/>
    </source>
</evidence>
<dbReference type="InterPro" id="IPR032795">
    <property type="entry name" value="DUF3741-assoc"/>
</dbReference>
<feature type="compositionally biased region" description="Polar residues" evidence="1">
    <location>
        <begin position="315"/>
        <end position="325"/>
    </location>
</feature>
<feature type="region of interest" description="Disordered" evidence="1">
    <location>
        <begin position="211"/>
        <end position="247"/>
    </location>
</feature>
<evidence type="ECO:0000313" key="5">
    <source>
        <dbReference type="Proteomes" id="UP000245207"/>
    </source>
</evidence>
<gene>
    <name evidence="4" type="ORF">CTI12_AA475970</name>
</gene>
<feature type="compositionally biased region" description="Polar residues" evidence="1">
    <location>
        <begin position="282"/>
        <end position="291"/>
    </location>
</feature>
<feature type="compositionally biased region" description="Low complexity" evidence="1">
    <location>
        <begin position="303"/>
        <end position="314"/>
    </location>
</feature>
<dbReference type="AlphaFoldDB" id="A0A2U1LMA7"/>
<evidence type="ECO:0000313" key="4">
    <source>
        <dbReference type="EMBL" id="PWA50136.1"/>
    </source>
</evidence>
<dbReference type="PANTHER" id="PTHR21726:SF29">
    <property type="entry name" value="EXPRESSED PROTEIN"/>
    <property type="match status" value="1"/>
</dbReference>
<feature type="region of interest" description="Disordered" evidence="1">
    <location>
        <begin position="275"/>
        <end position="328"/>
    </location>
</feature>
<dbReference type="PANTHER" id="PTHR21726">
    <property type="entry name" value="PHOSPHATIDYLINOSITOL N-ACETYLGLUCOSAMINYLTRANSFERASE SUBUNIT P DOWN SYNDROME CRITICAL REGION PROTEIN 5 -RELATED"/>
    <property type="match status" value="1"/>
</dbReference>
<feature type="region of interest" description="Disordered" evidence="1">
    <location>
        <begin position="118"/>
        <end position="137"/>
    </location>
</feature>
<dbReference type="EMBL" id="PKPP01008657">
    <property type="protein sequence ID" value="PWA50136.1"/>
    <property type="molecule type" value="Genomic_DNA"/>
</dbReference>
<feature type="region of interest" description="Disordered" evidence="1">
    <location>
        <begin position="354"/>
        <end position="376"/>
    </location>
</feature>
<dbReference type="Proteomes" id="UP000245207">
    <property type="component" value="Unassembled WGS sequence"/>
</dbReference>